<dbReference type="InterPro" id="IPR010949">
    <property type="entry name" value="TonB_Hb/transfer/lactofer_rcpt"/>
</dbReference>
<dbReference type="CDD" id="cd01347">
    <property type="entry name" value="ligand_gated_channel"/>
    <property type="match status" value="1"/>
</dbReference>
<comment type="caution">
    <text evidence="17">The sequence shown here is derived from an EMBL/GenBank/DDBJ whole genome shotgun (WGS) entry which is preliminary data.</text>
</comment>
<dbReference type="Proteomes" id="UP001595904">
    <property type="component" value="Unassembled WGS sequence"/>
</dbReference>
<evidence type="ECO:0000256" key="9">
    <source>
        <dbReference type="ARBA" id="ARBA00023170"/>
    </source>
</evidence>
<dbReference type="Pfam" id="PF07715">
    <property type="entry name" value="Plug"/>
    <property type="match status" value="1"/>
</dbReference>
<dbReference type="Gene3D" id="2.40.170.20">
    <property type="entry name" value="TonB-dependent receptor, beta-barrel domain"/>
    <property type="match status" value="1"/>
</dbReference>
<keyword evidence="5 11" id="KW-0812">Transmembrane</keyword>
<keyword evidence="9 17" id="KW-0675">Receptor</keyword>
<dbReference type="InterPro" id="IPR000531">
    <property type="entry name" value="Beta-barrel_TonB"/>
</dbReference>
<proteinExistence type="inferred from homology"/>
<evidence type="ECO:0000256" key="13">
    <source>
        <dbReference type="RuleBase" id="RU003357"/>
    </source>
</evidence>
<organism evidence="17 18">
    <name type="scientific">Steroidobacter flavus</name>
    <dbReference type="NCBI Taxonomy" id="1842136"/>
    <lineage>
        <taxon>Bacteria</taxon>
        <taxon>Pseudomonadati</taxon>
        <taxon>Pseudomonadota</taxon>
        <taxon>Gammaproteobacteria</taxon>
        <taxon>Steroidobacterales</taxon>
        <taxon>Steroidobacteraceae</taxon>
        <taxon>Steroidobacter</taxon>
    </lineage>
</organism>
<dbReference type="InterPro" id="IPR039426">
    <property type="entry name" value="TonB-dep_rcpt-like"/>
</dbReference>
<comment type="subcellular location">
    <subcellularLocation>
        <location evidence="1 11">Cell outer membrane</location>
        <topology evidence="1 11">Multi-pass membrane protein</topology>
    </subcellularLocation>
</comment>
<dbReference type="Pfam" id="PF00593">
    <property type="entry name" value="TonB_dep_Rec_b-barrel"/>
    <property type="match status" value="1"/>
</dbReference>
<evidence type="ECO:0000256" key="14">
    <source>
        <dbReference type="SAM" id="SignalP"/>
    </source>
</evidence>
<name>A0ABV8SMT7_9GAMM</name>
<sequence>MRTSSTVLSLAVAATLLSAFRPSVAAEEAKAQQLNKVKVTAEDEGRSTVGNAKVVGVKELEEEQAQNFEDAIRYIPGVSIVDMGRFGDNGFNIRGLEGDRVALTVDGLSFAESVETTPAYEFFRASRGDIDIDSLKGMEVVKGADSITAGSGALGGAVMFTTKDPYDYLSPDGNDSYFRVKTGYTSSTDELMTTATLANRTGPVESMLLYTRRRGHDAESWYDSSPIATGSGRRTPDPIDHESDTVLAKVDFLIGDNQRFGLVGEYSRATNEINNLSRVGGPGYLTRRADDDKDRDRYGLRYSWDAAGTFFDSLEWTADRVETKSRGLTTILAGTGCVPVNVVPCLRSENRATDQVLDRTALDLTKAWRSGSVGHDLIYGLAWQKREVDFVAVDSRYIGTTRDTSSVTVDPDQVPNTDVTSYSAYLRDSLYLLNDRLTLHAGVRYDRTEYSPNLDAQFVDPTGSVRDVEFSAPTWQAGVDFKFTPEHSVWAQVGRGFRAPTVGELYAPTQSSIVTEVATGNQVSLWDSASNPNLESEESLNTELGYRWQTDSLQIGLSAYRDKYTNFVENAEFILNPGTQYRSCTGTTCTVTQGKEYTMAANVGEVTVKGVEVEGRWVISQQWSARLAWAYSEGEKGNGDPLPSILPASGVLGIRYQSPTQRWSLTGNVTHAEAKKLADAVLTETAANDFFTSLVPDYLSNEYTVLDLFGDINITKDLRLNAGVYNVFDKKYYQWPRVRFVNEGTTTLYGYVTGDGIGRYSEPGRNFRVSLSWQF</sequence>
<dbReference type="InterPro" id="IPR012910">
    <property type="entry name" value="Plug_dom"/>
</dbReference>
<evidence type="ECO:0000256" key="2">
    <source>
        <dbReference type="ARBA" id="ARBA00008143"/>
    </source>
</evidence>
<feature type="chain" id="PRO_5045416864" evidence="14">
    <location>
        <begin position="26"/>
        <end position="775"/>
    </location>
</feature>
<evidence type="ECO:0000256" key="11">
    <source>
        <dbReference type="PROSITE-ProRule" id="PRU01360"/>
    </source>
</evidence>
<keyword evidence="3 11" id="KW-0813">Transport</keyword>
<reference evidence="18" key="1">
    <citation type="journal article" date="2019" name="Int. J. Syst. Evol. Microbiol.">
        <title>The Global Catalogue of Microorganisms (GCM) 10K type strain sequencing project: providing services to taxonomists for standard genome sequencing and annotation.</title>
        <authorList>
            <consortium name="The Broad Institute Genomics Platform"/>
            <consortium name="The Broad Institute Genome Sequencing Center for Infectious Disease"/>
            <person name="Wu L."/>
            <person name="Ma J."/>
        </authorList>
    </citation>
    <scope>NUCLEOTIDE SEQUENCE [LARGE SCALE GENOMIC DNA]</scope>
    <source>
        <strain evidence="18">CGMCC 1.10759</strain>
    </source>
</reference>
<dbReference type="InterPro" id="IPR010917">
    <property type="entry name" value="TonB_rcpt_CS"/>
</dbReference>
<evidence type="ECO:0000256" key="3">
    <source>
        <dbReference type="ARBA" id="ARBA00022448"/>
    </source>
</evidence>
<evidence type="ECO:0000256" key="8">
    <source>
        <dbReference type="ARBA" id="ARBA00023136"/>
    </source>
</evidence>
<evidence type="ECO:0000256" key="5">
    <source>
        <dbReference type="ARBA" id="ARBA00022692"/>
    </source>
</evidence>
<dbReference type="InterPro" id="IPR036942">
    <property type="entry name" value="Beta-barrel_TonB_sf"/>
</dbReference>
<gene>
    <name evidence="17" type="ORF">ACFPN2_01330</name>
</gene>
<keyword evidence="18" id="KW-1185">Reference proteome</keyword>
<evidence type="ECO:0000256" key="7">
    <source>
        <dbReference type="ARBA" id="ARBA00023077"/>
    </source>
</evidence>
<keyword evidence="7 13" id="KW-0798">TonB box</keyword>
<dbReference type="EMBL" id="JBHSDU010000001">
    <property type="protein sequence ID" value="MFC4307709.1"/>
    <property type="molecule type" value="Genomic_DNA"/>
</dbReference>
<dbReference type="SUPFAM" id="SSF56935">
    <property type="entry name" value="Porins"/>
    <property type="match status" value="1"/>
</dbReference>
<evidence type="ECO:0000313" key="17">
    <source>
        <dbReference type="EMBL" id="MFC4307709.1"/>
    </source>
</evidence>
<protein>
    <submittedName>
        <fullName evidence="17">TonB-dependent hemoglobin/transferrin/lactoferrin family receptor</fullName>
    </submittedName>
</protein>
<comment type="similarity">
    <text evidence="2">Belongs to the TonB-dependent receptor family. Hemoglobin/haptoglobin binding protein subfamily.</text>
</comment>
<dbReference type="RefSeq" id="WP_380594199.1">
    <property type="nucleotide sequence ID" value="NZ_JBHSDU010000001.1"/>
</dbReference>
<dbReference type="Gene3D" id="2.170.130.10">
    <property type="entry name" value="TonB-dependent receptor, plug domain"/>
    <property type="match status" value="1"/>
</dbReference>
<dbReference type="NCBIfam" id="TIGR01786">
    <property type="entry name" value="TonB-hemlactrns"/>
    <property type="match status" value="1"/>
</dbReference>
<keyword evidence="8 11" id="KW-0472">Membrane</keyword>
<dbReference type="InterPro" id="IPR037066">
    <property type="entry name" value="Plug_dom_sf"/>
</dbReference>
<feature type="domain" description="TonB-dependent receptor plug" evidence="16">
    <location>
        <begin position="46"/>
        <end position="157"/>
    </location>
</feature>
<dbReference type="PANTHER" id="PTHR30069">
    <property type="entry name" value="TONB-DEPENDENT OUTER MEMBRANE RECEPTOR"/>
    <property type="match status" value="1"/>
</dbReference>
<feature type="domain" description="TonB-dependent receptor-like beta-barrel" evidence="15">
    <location>
        <begin position="258"/>
        <end position="727"/>
    </location>
</feature>
<dbReference type="PANTHER" id="PTHR30069:SF29">
    <property type="entry name" value="HEMOGLOBIN AND HEMOGLOBIN-HAPTOGLOBIN-BINDING PROTEIN 1-RELATED"/>
    <property type="match status" value="1"/>
</dbReference>
<evidence type="ECO:0000259" key="16">
    <source>
        <dbReference type="Pfam" id="PF07715"/>
    </source>
</evidence>
<feature type="short sequence motif" description="TonB C-terminal box" evidence="12">
    <location>
        <begin position="758"/>
        <end position="775"/>
    </location>
</feature>
<feature type="signal peptide" evidence="14">
    <location>
        <begin position="1"/>
        <end position="25"/>
    </location>
</feature>
<dbReference type="PROSITE" id="PS52016">
    <property type="entry name" value="TONB_DEPENDENT_REC_3"/>
    <property type="match status" value="1"/>
</dbReference>
<keyword evidence="6 14" id="KW-0732">Signal</keyword>
<evidence type="ECO:0000256" key="6">
    <source>
        <dbReference type="ARBA" id="ARBA00022729"/>
    </source>
</evidence>
<evidence type="ECO:0000259" key="15">
    <source>
        <dbReference type="Pfam" id="PF00593"/>
    </source>
</evidence>
<evidence type="ECO:0000256" key="12">
    <source>
        <dbReference type="PROSITE-ProRule" id="PRU10144"/>
    </source>
</evidence>
<keyword evidence="10 11" id="KW-0998">Cell outer membrane</keyword>
<keyword evidence="4 11" id="KW-1134">Transmembrane beta strand</keyword>
<evidence type="ECO:0000313" key="18">
    <source>
        <dbReference type="Proteomes" id="UP001595904"/>
    </source>
</evidence>
<evidence type="ECO:0000256" key="4">
    <source>
        <dbReference type="ARBA" id="ARBA00022452"/>
    </source>
</evidence>
<dbReference type="PROSITE" id="PS01156">
    <property type="entry name" value="TONB_DEPENDENT_REC_2"/>
    <property type="match status" value="1"/>
</dbReference>
<accession>A0ABV8SMT7</accession>
<evidence type="ECO:0000256" key="1">
    <source>
        <dbReference type="ARBA" id="ARBA00004571"/>
    </source>
</evidence>
<evidence type="ECO:0000256" key="10">
    <source>
        <dbReference type="ARBA" id="ARBA00023237"/>
    </source>
</evidence>